<name>A0A8S0V262_OLEEU</name>
<accession>A0A8S0V262</accession>
<organism evidence="1 2">
    <name type="scientific">Olea europaea subsp. europaea</name>
    <dbReference type="NCBI Taxonomy" id="158383"/>
    <lineage>
        <taxon>Eukaryota</taxon>
        <taxon>Viridiplantae</taxon>
        <taxon>Streptophyta</taxon>
        <taxon>Embryophyta</taxon>
        <taxon>Tracheophyta</taxon>
        <taxon>Spermatophyta</taxon>
        <taxon>Magnoliopsida</taxon>
        <taxon>eudicotyledons</taxon>
        <taxon>Gunneridae</taxon>
        <taxon>Pentapetalae</taxon>
        <taxon>asterids</taxon>
        <taxon>lamiids</taxon>
        <taxon>Lamiales</taxon>
        <taxon>Oleaceae</taxon>
        <taxon>Oleeae</taxon>
        <taxon>Olea</taxon>
    </lineage>
</organism>
<evidence type="ECO:0000313" key="1">
    <source>
        <dbReference type="EMBL" id="CAA3027310.1"/>
    </source>
</evidence>
<dbReference type="Proteomes" id="UP000594638">
    <property type="component" value="Unassembled WGS sequence"/>
</dbReference>
<dbReference type="AlphaFoldDB" id="A0A8S0V262"/>
<comment type="caution">
    <text evidence="1">The sequence shown here is derived from an EMBL/GenBank/DDBJ whole genome shotgun (WGS) entry which is preliminary data.</text>
</comment>
<reference evidence="1 2" key="1">
    <citation type="submission" date="2019-12" db="EMBL/GenBank/DDBJ databases">
        <authorList>
            <person name="Alioto T."/>
            <person name="Alioto T."/>
            <person name="Gomez Garrido J."/>
        </authorList>
    </citation>
    <scope>NUCLEOTIDE SEQUENCE [LARGE SCALE GENOMIC DNA]</scope>
</reference>
<gene>
    <name evidence="1" type="ORF">OLEA9_A100350</name>
</gene>
<dbReference type="EMBL" id="CACTIH010009199">
    <property type="protein sequence ID" value="CAA3027310.1"/>
    <property type="molecule type" value="Genomic_DNA"/>
</dbReference>
<sequence length="151" mass="16826">NHQPKSTTATTKINTTTTTTTIMNHQKLPLPPPPHRVKIGSKGGYAENREERRSTSIQFIKHIITVKINSTNLTTTSPSSTVTTTINQINRINTNTTTTIICHRLQIKKKKKNLTDRVKRGRTTAEVEERAATTKIIVNEAQSRGNDGFHG</sequence>
<proteinExistence type="predicted"/>
<protein>
    <submittedName>
        <fullName evidence="1">Uncharacterized protein</fullName>
    </submittedName>
</protein>
<feature type="non-terminal residue" evidence="1">
    <location>
        <position position="1"/>
    </location>
</feature>
<dbReference type="Gramene" id="OE9A100350T1">
    <property type="protein sequence ID" value="OE9A100350C1"/>
    <property type="gene ID" value="OE9A100350"/>
</dbReference>
<evidence type="ECO:0000313" key="2">
    <source>
        <dbReference type="Proteomes" id="UP000594638"/>
    </source>
</evidence>
<keyword evidence="2" id="KW-1185">Reference proteome</keyword>